<dbReference type="STRING" id="299262.BWR18_10275"/>
<organism evidence="3 4">
    <name type="scientific">Tateyamaria omphalii</name>
    <dbReference type="NCBI Taxonomy" id="299262"/>
    <lineage>
        <taxon>Bacteria</taxon>
        <taxon>Pseudomonadati</taxon>
        <taxon>Pseudomonadota</taxon>
        <taxon>Alphaproteobacteria</taxon>
        <taxon>Rhodobacterales</taxon>
        <taxon>Roseobacteraceae</taxon>
        <taxon>Tateyamaria</taxon>
    </lineage>
</organism>
<keyword evidence="4" id="KW-1185">Reference proteome</keyword>
<dbReference type="Pfam" id="PF11127">
    <property type="entry name" value="YgaP-like_TM"/>
    <property type="match status" value="1"/>
</dbReference>
<dbReference type="KEGG" id="tom:BWR18_10275"/>
<protein>
    <recommendedName>
        <fullName evidence="2">Inner membrane protein YgaP-like transmembrane domain-containing protein</fullName>
    </recommendedName>
</protein>
<dbReference type="RefSeq" id="WP_076628001.1">
    <property type="nucleotide sequence ID" value="NZ_CP019312.1"/>
</dbReference>
<dbReference type="AlphaFoldDB" id="A0A1P8MVJ8"/>
<proteinExistence type="predicted"/>
<accession>A0A1P8MVJ8</accession>
<evidence type="ECO:0000313" key="3">
    <source>
        <dbReference type="EMBL" id="APX12022.1"/>
    </source>
</evidence>
<keyword evidence="1" id="KW-1133">Transmembrane helix</keyword>
<evidence type="ECO:0000256" key="1">
    <source>
        <dbReference type="SAM" id="Phobius"/>
    </source>
</evidence>
<dbReference type="EMBL" id="CP019312">
    <property type="protein sequence ID" value="APX12022.1"/>
    <property type="molecule type" value="Genomic_DNA"/>
</dbReference>
<feature type="domain" description="Inner membrane protein YgaP-like transmembrane" evidence="2">
    <location>
        <begin position="1"/>
        <end position="67"/>
    </location>
</feature>
<dbReference type="InterPro" id="IPR021309">
    <property type="entry name" value="YgaP-like_TM"/>
</dbReference>
<feature type="transmembrane region" description="Helical" evidence="1">
    <location>
        <begin position="12"/>
        <end position="32"/>
    </location>
</feature>
<gene>
    <name evidence="3" type="ORF">BWR18_10275</name>
</gene>
<name>A0A1P8MVJ8_9RHOB</name>
<feature type="transmembrane region" description="Helical" evidence="1">
    <location>
        <begin position="38"/>
        <end position="63"/>
    </location>
</feature>
<evidence type="ECO:0000259" key="2">
    <source>
        <dbReference type="Pfam" id="PF11127"/>
    </source>
</evidence>
<keyword evidence="1" id="KW-0472">Membrane</keyword>
<reference evidence="3 4" key="1">
    <citation type="submission" date="2017-01" db="EMBL/GenBank/DDBJ databases">
        <title>Complete genome of Tateyamaria omphalii DOK1-4 isolated from seawater in Dokdo.</title>
        <authorList>
            <person name="Kim J.H."/>
            <person name="Chi W.-J."/>
        </authorList>
    </citation>
    <scope>NUCLEOTIDE SEQUENCE [LARGE SCALE GENOMIC DNA]</scope>
    <source>
        <strain evidence="3 4">DOK1-4</strain>
    </source>
</reference>
<dbReference type="OrthoDB" id="9804804at2"/>
<dbReference type="Proteomes" id="UP000186336">
    <property type="component" value="Chromosome"/>
</dbReference>
<evidence type="ECO:0000313" key="4">
    <source>
        <dbReference type="Proteomes" id="UP000186336"/>
    </source>
</evidence>
<keyword evidence="1" id="KW-0812">Transmembrane</keyword>
<sequence>MKPNLGHLDQLLRSTVGVLLLLSATELIPAIWPDMPLAPLVLVVGGFLIATSLVRFCPIYWLLGVSSDRV</sequence>